<dbReference type="AlphaFoldDB" id="A0AAV8PUW9"/>
<proteinExistence type="predicted"/>
<dbReference type="Proteomes" id="UP001222027">
    <property type="component" value="Unassembled WGS sequence"/>
</dbReference>
<dbReference type="SUPFAM" id="SSF52058">
    <property type="entry name" value="L domain-like"/>
    <property type="match status" value="1"/>
</dbReference>
<dbReference type="Pfam" id="PF13855">
    <property type="entry name" value="LRR_8"/>
    <property type="match status" value="1"/>
</dbReference>
<sequence length="230" mass="25756">MDLGGSLHMQLCRDQVRLHRLRLRLGPLRHDTLPFPLPPPLCGSITVGLLNCTGLRHLDLGFNSLAGAVPGLAPLNKLRVLNLSDNALTGLFPWVSLGNLTALEVLSLGDNFFDPSPFPEVVVKFAKLAWLFLIGLQHPRRDPVFHREPDAPRRPRTRRQLPHRWNHCGDRKAHRAPPAGTLQQLANRKPSARVRKPLQPGLPRCVHEFVERGSLRAPQSEEPRLPPTIC</sequence>
<dbReference type="Gene3D" id="3.80.10.10">
    <property type="entry name" value="Ribonuclease Inhibitor"/>
    <property type="match status" value="1"/>
</dbReference>
<organism evidence="1 2">
    <name type="scientific">Ensete ventricosum</name>
    <name type="common">Abyssinian banana</name>
    <name type="synonym">Musa ensete</name>
    <dbReference type="NCBI Taxonomy" id="4639"/>
    <lineage>
        <taxon>Eukaryota</taxon>
        <taxon>Viridiplantae</taxon>
        <taxon>Streptophyta</taxon>
        <taxon>Embryophyta</taxon>
        <taxon>Tracheophyta</taxon>
        <taxon>Spermatophyta</taxon>
        <taxon>Magnoliopsida</taxon>
        <taxon>Liliopsida</taxon>
        <taxon>Zingiberales</taxon>
        <taxon>Musaceae</taxon>
        <taxon>Ensete</taxon>
    </lineage>
</organism>
<gene>
    <name evidence="1" type="ORF">OPV22_010151</name>
</gene>
<dbReference type="PROSITE" id="PS51450">
    <property type="entry name" value="LRR"/>
    <property type="match status" value="1"/>
</dbReference>
<dbReference type="InterPro" id="IPR052595">
    <property type="entry name" value="LRRC69/RLP"/>
</dbReference>
<evidence type="ECO:0000313" key="2">
    <source>
        <dbReference type="Proteomes" id="UP001222027"/>
    </source>
</evidence>
<evidence type="ECO:0000313" key="1">
    <source>
        <dbReference type="EMBL" id="KAJ8499599.1"/>
    </source>
</evidence>
<dbReference type="PANTHER" id="PTHR48057:SF7">
    <property type="entry name" value="LEUCINE-RICH REPEAT SERINE_THREONINE-PROTEIN KINASE 1"/>
    <property type="match status" value="1"/>
</dbReference>
<accession>A0AAV8PUW9</accession>
<reference evidence="1 2" key="1">
    <citation type="submission" date="2022-12" db="EMBL/GenBank/DDBJ databases">
        <title>Chromosome-scale assembly of the Ensete ventricosum genome.</title>
        <authorList>
            <person name="Dussert Y."/>
            <person name="Stocks J."/>
            <person name="Wendawek A."/>
            <person name="Woldeyes F."/>
            <person name="Nichols R.A."/>
            <person name="Borrell J.S."/>
        </authorList>
    </citation>
    <scope>NUCLEOTIDE SEQUENCE [LARGE SCALE GENOMIC DNA]</scope>
    <source>
        <strain evidence="2">cv. Maze</strain>
        <tissue evidence="1">Seeds</tissue>
    </source>
</reference>
<dbReference type="InterPro" id="IPR032675">
    <property type="entry name" value="LRR_dom_sf"/>
</dbReference>
<protein>
    <recommendedName>
        <fullName evidence="3">Leucine-rich repeat-containing N-terminal plant-type domain-containing protein</fullName>
    </recommendedName>
</protein>
<dbReference type="InterPro" id="IPR001611">
    <property type="entry name" value="Leu-rich_rpt"/>
</dbReference>
<evidence type="ECO:0008006" key="3">
    <source>
        <dbReference type="Google" id="ProtNLM"/>
    </source>
</evidence>
<comment type="caution">
    <text evidence="1">The sequence shown here is derived from an EMBL/GenBank/DDBJ whole genome shotgun (WGS) entry which is preliminary data.</text>
</comment>
<dbReference type="PANTHER" id="PTHR48057">
    <property type="entry name" value="LEUCINE-RICH REPEAT SERINE/THREONINE-PROTEIN KINASE 1"/>
    <property type="match status" value="1"/>
</dbReference>
<name>A0AAV8PUW9_ENSVE</name>
<keyword evidence="2" id="KW-1185">Reference proteome</keyword>
<dbReference type="EMBL" id="JAQQAF010000003">
    <property type="protein sequence ID" value="KAJ8499599.1"/>
    <property type="molecule type" value="Genomic_DNA"/>
</dbReference>